<gene>
    <name evidence="1" type="ORF">H9710_02610</name>
</gene>
<dbReference type="AlphaFoldDB" id="A0A9D2MVA2"/>
<dbReference type="Proteomes" id="UP000826793">
    <property type="component" value="Unassembled WGS sequence"/>
</dbReference>
<organism evidence="1 2">
    <name type="scientific">Candidatus Acutalibacter pullicola</name>
    <dbReference type="NCBI Taxonomy" id="2838417"/>
    <lineage>
        <taxon>Bacteria</taxon>
        <taxon>Bacillati</taxon>
        <taxon>Bacillota</taxon>
        <taxon>Clostridia</taxon>
        <taxon>Eubacteriales</taxon>
        <taxon>Acutalibacteraceae</taxon>
        <taxon>Acutalibacter</taxon>
    </lineage>
</organism>
<proteinExistence type="predicted"/>
<dbReference type="InterPro" id="IPR043740">
    <property type="entry name" value="DUF5685"/>
</dbReference>
<evidence type="ECO:0000313" key="1">
    <source>
        <dbReference type="EMBL" id="HJB97453.1"/>
    </source>
</evidence>
<dbReference type="Pfam" id="PF18937">
    <property type="entry name" value="DUF5685"/>
    <property type="match status" value="1"/>
</dbReference>
<comment type="caution">
    <text evidence="1">The sequence shown here is derived from an EMBL/GenBank/DDBJ whole genome shotgun (WGS) entry which is preliminary data.</text>
</comment>
<reference evidence="1" key="1">
    <citation type="journal article" date="2021" name="PeerJ">
        <title>Extensive microbial diversity within the chicken gut microbiome revealed by metagenomics and culture.</title>
        <authorList>
            <person name="Gilroy R."/>
            <person name="Ravi A."/>
            <person name="Getino M."/>
            <person name="Pursley I."/>
            <person name="Horton D.L."/>
            <person name="Alikhan N.F."/>
            <person name="Baker D."/>
            <person name="Gharbi K."/>
            <person name="Hall N."/>
            <person name="Watson M."/>
            <person name="Adriaenssens E.M."/>
            <person name="Foster-Nyarko E."/>
            <person name="Jarju S."/>
            <person name="Secka A."/>
            <person name="Antonio M."/>
            <person name="Oren A."/>
            <person name="Chaudhuri R.R."/>
            <person name="La Ragione R."/>
            <person name="Hildebrand F."/>
            <person name="Pallen M.J."/>
        </authorList>
    </citation>
    <scope>NUCLEOTIDE SEQUENCE</scope>
    <source>
        <strain evidence="1">CHK185-1770</strain>
    </source>
</reference>
<reference evidence="1" key="2">
    <citation type="submission" date="2021-04" db="EMBL/GenBank/DDBJ databases">
        <authorList>
            <person name="Gilroy R."/>
        </authorList>
    </citation>
    <scope>NUCLEOTIDE SEQUENCE</scope>
    <source>
        <strain evidence="1">CHK185-1770</strain>
    </source>
</reference>
<protein>
    <submittedName>
        <fullName evidence="1">Uncharacterized protein</fullName>
    </submittedName>
</protein>
<dbReference type="EMBL" id="DWXG01000022">
    <property type="protein sequence ID" value="HJB97453.1"/>
    <property type="molecule type" value="Genomic_DNA"/>
</dbReference>
<name>A0A9D2MVA2_9FIRM</name>
<evidence type="ECO:0000313" key="2">
    <source>
        <dbReference type="Proteomes" id="UP000826793"/>
    </source>
</evidence>
<accession>A0A9D2MVA2</accession>
<sequence length="305" mass="34336">MFGYVRPFKSELLVREYEQYKASYCQVCHALKEHYGRLASFTLSYDCTFYALLLLSVEGGTPSVRHGRCVMNPLKKCDFLECSGEAYHKAAALSVLLTAHKLRDNVADDSFWKSLGSRLFLPFVARRAKKAEAEYPFLAQEAQKAMEGQGRAEREQAGVDACAEPTAQLLAALFREAAGENALQGAALERFGYFLGRWIYLMDAADDLLEDLKEGAFNPFVSRLGLSGKTELTPEERKTAEEACNQVLNATAAQMVLAFNLIDLQNFGPILENVVHKGLPEMQREILFLHVREKKKRRPEPEDLR</sequence>